<dbReference type="GO" id="GO:0005737">
    <property type="term" value="C:cytoplasm"/>
    <property type="evidence" value="ECO:0007669"/>
    <property type="project" value="TreeGrafter"/>
</dbReference>
<dbReference type="PANTHER" id="PTHR11533:SF174">
    <property type="entry name" value="PUROMYCIN-SENSITIVE AMINOPEPTIDASE-RELATED"/>
    <property type="match status" value="1"/>
</dbReference>
<dbReference type="InterPro" id="IPR014782">
    <property type="entry name" value="Peptidase_M1_dom"/>
</dbReference>
<dbReference type="GO" id="GO:0005615">
    <property type="term" value="C:extracellular space"/>
    <property type="evidence" value="ECO:0007669"/>
    <property type="project" value="TreeGrafter"/>
</dbReference>
<dbReference type="AlphaFoldDB" id="A0A1I1IQZ1"/>
<feature type="signal peptide" evidence="1">
    <location>
        <begin position="1"/>
        <end position="20"/>
    </location>
</feature>
<dbReference type="STRING" id="1123010.SAMN02745724_01497"/>
<evidence type="ECO:0000256" key="1">
    <source>
        <dbReference type="SAM" id="SignalP"/>
    </source>
</evidence>
<reference evidence="3 4" key="1">
    <citation type="submission" date="2016-10" db="EMBL/GenBank/DDBJ databases">
        <authorList>
            <person name="de Groot N.N."/>
        </authorList>
    </citation>
    <scope>NUCLEOTIDE SEQUENCE [LARGE SCALE GENOMIC DNA]</scope>
    <source>
        <strain evidence="3 4">DSM 6059</strain>
    </source>
</reference>
<dbReference type="InterPro" id="IPR050344">
    <property type="entry name" value="Peptidase_M1_aminopeptidases"/>
</dbReference>
<protein>
    <submittedName>
        <fullName evidence="3">Peptidase family M1</fullName>
    </submittedName>
</protein>
<dbReference type="GO" id="GO:0008270">
    <property type="term" value="F:zinc ion binding"/>
    <property type="evidence" value="ECO:0007669"/>
    <property type="project" value="InterPro"/>
</dbReference>
<dbReference type="EMBL" id="FOLO01000008">
    <property type="protein sequence ID" value="SFC36153.1"/>
    <property type="molecule type" value="Genomic_DNA"/>
</dbReference>
<evidence type="ECO:0000313" key="3">
    <source>
        <dbReference type="EMBL" id="SFC36153.1"/>
    </source>
</evidence>
<name>A0A1I1IQZ1_9GAMM</name>
<keyword evidence="4" id="KW-1185">Reference proteome</keyword>
<dbReference type="Gene3D" id="1.10.390.10">
    <property type="entry name" value="Neutral Protease Domain 2"/>
    <property type="match status" value="1"/>
</dbReference>
<dbReference type="GO" id="GO:0042277">
    <property type="term" value="F:peptide binding"/>
    <property type="evidence" value="ECO:0007669"/>
    <property type="project" value="TreeGrafter"/>
</dbReference>
<dbReference type="GO" id="GO:0070006">
    <property type="term" value="F:metalloaminopeptidase activity"/>
    <property type="evidence" value="ECO:0007669"/>
    <property type="project" value="TreeGrafter"/>
</dbReference>
<dbReference type="GO" id="GO:0043171">
    <property type="term" value="P:peptide catabolic process"/>
    <property type="evidence" value="ECO:0007669"/>
    <property type="project" value="TreeGrafter"/>
</dbReference>
<accession>A0A1I1IQZ1</accession>
<feature type="chain" id="PRO_5011698468" evidence="1">
    <location>
        <begin position="21"/>
        <end position="454"/>
    </location>
</feature>
<dbReference type="InterPro" id="IPR027268">
    <property type="entry name" value="Peptidase_M4/M1_CTD_sf"/>
</dbReference>
<proteinExistence type="predicted"/>
<dbReference type="Pfam" id="PF01433">
    <property type="entry name" value="Peptidase_M1"/>
    <property type="match status" value="1"/>
</dbReference>
<dbReference type="Proteomes" id="UP000198862">
    <property type="component" value="Unassembled WGS sequence"/>
</dbReference>
<dbReference type="SUPFAM" id="SSF63737">
    <property type="entry name" value="Leukotriene A4 hydrolase N-terminal domain"/>
    <property type="match status" value="1"/>
</dbReference>
<dbReference type="OrthoDB" id="100605at2"/>
<evidence type="ECO:0000259" key="2">
    <source>
        <dbReference type="Pfam" id="PF01433"/>
    </source>
</evidence>
<keyword evidence="1" id="KW-0732">Signal</keyword>
<dbReference type="InterPro" id="IPR042097">
    <property type="entry name" value="Aminopeptidase_N-like_N_sf"/>
</dbReference>
<dbReference type="RefSeq" id="WP_091982381.1">
    <property type="nucleotide sequence ID" value="NZ_FOLO01000008.1"/>
</dbReference>
<organism evidence="3 4">
    <name type="scientific">Pseudoalteromonas denitrificans DSM 6059</name>
    <dbReference type="NCBI Taxonomy" id="1123010"/>
    <lineage>
        <taxon>Bacteria</taxon>
        <taxon>Pseudomonadati</taxon>
        <taxon>Pseudomonadota</taxon>
        <taxon>Gammaproteobacteria</taxon>
        <taxon>Alteromonadales</taxon>
        <taxon>Pseudoalteromonadaceae</taxon>
        <taxon>Pseudoalteromonas</taxon>
    </lineage>
</organism>
<dbReference type="GO" id="GO:0016020">
    <property type="term" value="C:membrane"/>
    <property type="evidence" value="ECO:0007669"/>
    <property type="project" value="TreeGrafter"/>
</dbReference>
<feature type="domain" description="Peptidase M1 membrane alanine aminopeptidase" evidence="2">
    <location>
        <begin position="240"/>
        <end position="438"/>
    </location>
</feature>
<dbReference type="Gene3D" id="2.60.40.1730">
    <property type="entry name" value="tricorn interacting facor f3 domain"/>
    <property type="match status" value="1"/>
</dbReference>
<dbReference type="PANTHER" id="PTHR11533">
    <property type="entry name" value="PROTEASE M1 ZINC METALLOPROTEASE"/>
    <property type="match status" value="1"/>
</dbReference>
<dbReference type="SUPFAM" id="SSF55486">
    <property type="entry name" value="Metalloproteases ('zincins'), catalytic domain"/>
    <property type="match status" value="1"/>
</dbReference>
<evidence type="ECO:0000313" key="4">
    <source>
        <dbReference type="Proteomes" id="UP000198862"/>
    </source>
</evidence>
<gene>
    <name evidence="3" type="ORF">SAMN02745724_01497</name>
</gene>
<sequence length="454" mass="52359">MLQKICFFLFVITSSQQLFAETDFVEASEVDFIHYRAELEPNFQSKTVSGTVDIEFIPVVSGIRQISFSAKYKSIKSIQVRNIGVKHKIKNDVLVITFDTPLVANQKYVVSAEYRASPERGMKFYDDHLFTVYHTKNWLISHSNIADKASFELLLKHNSNLISVGNGELVSQQQSNGKVISHWLHDTPMPIYSFGFALGKFEQSTRELGKYSVSYFYRKKRLDKFNHQNVKDVFRDVPDMLSFFEGKAGFKLPNLSYKYVIVEGYMAQEATGFSLVGEKFVDTVQQDPNENWFIAHELAHEWWGNNITCANFSHFWLNEGLVQFLVAAYKQHLFGQDAYEKEIEIAKKRVKAAIAKEKVSAVAFREQINESEINRTMAYSKGALVFYMLRNVLGDEVFWEALKHYSTKHKNGSVTTTDLRVAFEAVSRKDLTDFFSRWVYGDETPEFILKGKQH</sequence>